<protein>
    <submittedName>
        <fullName evidence="1">Uncharacterized protein</fullName>
    </submittedName>
</protein>
<evidence type="ECO:0000313" key="2">
    <source>
        <dbReference type="Proteomes" id="UP000824120"/>
    </source>
</evidence>
<organism evidence="1 2">
    <name type="scientific">Solanum commersonii</name>
    <name type="common">Commerson's wild potato</name>
    <name type="synonym">Commerson's nightshade</name>
    <dbReference type="NCBI Taxonomy" id="4109"/>
    <lineage>
        <taxon>Eukaryota</taxon>
        <taxon>Viridiplantae</taxon>
        <taxon>Streptophyta</taxon>
        <taxon>Embryophyta</taxon>
        <taxon>Tracheophyta</taxon>
        <taxon>Spermatophyta</taxon>
        <taxon>Magnoliopsida</taxon>
        <taxon>eudicotyledons</taxon>
        <taxon>Gunneridae</taxon>
        <taxon>Pentapetalae</taxon>
        <taxon>asterids</taxon>
        <taxon>lamiids</taxon>
        <taxon>Solanales</taxon>
        <taxon>Solanaceae</taxon>
        <taxon>Solanoideae</taxon>
        <taxon>Solaneae</taxon>
        <taxon>Solanum</taxon>
    </lineage>
</organism>
<gene>
    <name evidence="1" type="ORF">H5410_022431</name>
</gene>
<dbReference type="EMBL" id="JACXVP010000004">
    <property type="protein sequence ID" value="KAG5611150.1"/>
    <property type="molecule type" value="Genomic_DNA"/>
</dbReference>
<reference evidence="1 2" key="1">
    <citation type="submission" date="2020-09" db="EMBL/GenBank/DDBJ databases">
        <title>De no assembly of potato wild relative species, Solanum commersonii.</title>
        <authorList>
            <person name="Cho K."/>
        </authorList>
    </citation>
    <scope>NUCLEOTIDE SEQUENCE [LARGE SCALE GENOMIC DNA]</scope>
    <source>
        <strain evidence="1">LZ3.2</strain>
        <tissue evidence="1">Leaf</tissue>
    </source>
</reference>
<sequence>MAAHFDNCCTNRCHSSMATRADADFLVVLGVKMAPKGKNVSSGMGINWSRKGVASGSLSRSPTNFSP</sequence>
<evidence type="ECO:0000313" key="1">
    <source>
        <dbReference type="EMBL" id="KAG5611150.1"/>
    </source>
</evidence>
<dbReference type="AlphaFoldDB" id="A0A9J5ZJA2"/>
<accession>A0A9J5ZJA2</accession>
<proteinExistence type="predicted"/>
<comment type="caution">
    <text evidence="1">The sequence shown here is derived from an EMBL/GenBank/DDBJ whole genome shotgun (WGS) entry which is preliminary data.</text>
</comment>
<name>A0A9J5ZJA2_SOLCO</name>
<dbReference type="Proteomes" id="UP000824120">
    <property type="component" value="Chromosome 4"/>
</dbReference>
<keyword evidence="2" id="KW-1185">Reference proteome</keyword>